<protein>
    <submittedName>
        <fullName evidence="3">IS3 family transposase</fullName>
    </submittedName>
</protein>
<reference evidence="3 4" key="1">
    <citation type="submission" date="2020-07" db="EMBL/GenBank/DDBJ databases">
        <title>Genus Haemophilus, Bergeys manual.</title>
        <authorList>
            <person name="Noerskov-Lauritsen N."/>
        </authorList>
    </citation>
    <scope>NUCLEOTIDE SEQUENCE [LARGE SCALE GENOMIC DNA]</scope>
    <source>
        <strain evidence="3 4">CCUG30047</strain>
    </source>
</reference>
<comment type="caution">
    <text evidence="3">The sequence shown here is derived from an EMBL/GenBank/DDBJ whole genome shotgun (WGS) entry which is preliminary data.</text>
</comment>
<dbReference type="AlphaFoldDB" id="A0A852Q1B5"/>
<dbReference type="Pfam" id="PF13276">
    <property type="entry name" value="HTH_21"/>
    <property type="match status" value="1"/>
</dbReference>
<dbReference type="InterPro" id="IPR055247">
    <property type="entry name" value="InsJ-like_HTH"/>
</dbReference>
<proteinExistence type="predicted"/>
<dbReference type="RefSeq" id="WP_118795852.1">
    <property type="nucleotide sequence ID" value="NZ_JACBKA010000006.1"/>
</dbReference>
<evidence type="ECO:0000313" key="3">
    <source>
        <dbReference type="EMBL" id="NYA27129.1"/>
    </source>
</evidence>
<dbReference type="Proteomes" id="UP000590599">
    <property type="component" value="Unassembled WGS sequence"/>
</dbReference>
<evidence type="ECO:0000313" key="4">
    <source>
        <dbReference type="Proteomes" id="UP000590599"/>
    </source>
</evidence>
<dbReference type="InterPro" id="IPR009057">
    <property type="entry name" value="Homeodomain-like_sf"/>
</dbReference>
<organism evidence="3 4">
    <name type="scientific">Haemophilus haemolyticus</name>
    <dbReference type="NCBI Taxonomy" id="726"/>
    <lineage>
        <taxon>Bacteria</taxon>
        <taxon>Pseudomonadati</taxon>
        <taxon>Pseudomonadota</taxon>
        <taxon>Gammaproteobacteria</taxon>
        <taxon>Pasteurellales</taxon>
        <taxon>Pasteurellaceae</taxon>
        <taxon>Haemophilus</taxon>
    </lineage>
</organism>
<dbReference type="Pfam" id="PF13518">
    <property type="entry name" value="HTH_28"/>
    <property type="match status" value="1"/>
</dbReference>
<feature type="domain" description="HTH-like" evidence="1">
    <location>
        <begin position="53"/>
        <end position="103"/>
    </location>
</feature>
<sequence length="128" mass="14928">MGKHYIIDFKSQILQPILNGKMSIREVARFYNIPSNALVRTWLKRFEIKPDKDNALKAAIKDLKAKHPDYGYRCVHAYLPGMNHKKVQRLIQTLGLQVQSRKSKKFPPYRGTIGVIALNHLERDFRLI</sequence>
<feature type="domain" description="Insertion element IS150 protein InsJ-like helix-turn-helix" evidence="2">
    <location>
        <begin position="10"/>
        <end position="47"/>
    </location>
</feature>
<evidence type="ECO:0000259" key="1">
    <source>
        <dbReference type="Pfam" id="PF13276"/>
    </source>
</evidence>
<gene>
    <name evidence="3" type="ORF">HZI69_04665</name>
</gene>
<dbReference type="InterPro" id="IPR025948">
    <property type="entry name" value="HTH-like_dom"/>
</dbReference>
<name>A0A852Q1B5_HAEHA</name>
<dbReference type="SUPFAM" id="SSF46689">
    <property type="entry name" value="Homeodomain-like"/>
    <property type="match status" value="1"/>
</dbReference>
<dbReference type="EMBL" id="JACBKA010000006">
    <property type="protein sequence ID" value="NYA27129.1"/>
    <property type="molecule type" value="Genomic_DNA"/>
</dbReference>
<accession>A0A852Q1B5</accession>
<evidence type="ECO:0000259" key="2">
    <source>
        <dbReference type="Pfam" id="PF13518"/>
    </source>
</evidence>